<dbReference type="AlphaFoldDB" id="A0AAV5V170"/>
<evidence type="ECO:0000313" key="2">
    <source>
        <dbReference type="Proteomes" id="UP001432322"/>
    </source>
</evidence>
<reference evidence="1" key="1">
    <citation type="submission" date="2023-10" db="EMBL/GenBank/DDBJ databases">
        <title>Genome assembly of Pristionchus species.</title>
        <authorList>
            <person name="Yoshida K."/>
            <person name="Sommer R.J."/>
        </authorList>
    </citation>
    <scope>NUCLEOTIDE SEQUENCE</scope>
    <source>
        <strain evidence="1">RS5133</strain>
    </source>
</reference>
<protein>
    <submittedName>
        <fullName evidence="1">Uncharacterized protein</fullName>
    </submittedName>
</protein>
<accession>A0AAV5V170</accession>
<proteinExistence type="predicted"/>
<name>A0AAV5V170_9BILA</name>
<keyword evidence="2" id="KW-1185">Reference proteome</keyword>
<dbReference type="EMBL" id="BTSY01000001">
    <property type="protein sequence ID" value="GMT12173.1"/>
    <property type="molecule type" value="Genomic_DNA"/>
</dbReference>
<feature type="non-terminal residue" evidence="1">
    <location>
        <position position="1"/>
    </location>
</feature>
<comment type="caution">
    <text evidence="1">The sequence shown here is derived from an EMBL/GenBank/DDBJ whole genome shotgun (WGS) entry which is preliminary data.</text>
</comment>
<organism evidence="1 2">
    <name type="scientific">Pristionchus fissidentatus</name>
    <dbReference type="NCBI Taxonomy" id="1538716"/>
    <lineage>
        <taxon>Eukaryota</taxon>
        <taxon>Metazoa</taxon>
        <taxon>Ecdysozoa</taxon>
        <taxon>Nematoda</taxon>
        <taxon>Chromadorea</taxon>
        <taxon>Rhabditida</taxon>
        <taxon>Rhabditina</taxon>
        <taxon>Diplogasteromorpha</taxon>
        <taxon>Diplogasteroidea</taxon>
        <taxon>Neodiplogasteridae</taxon>
        <taxon>Pristionchus</taxon>
    </lineage>
</organism>
<feature type="non-terminal residue" evidence="1">
    <location>
        <position position="70"/>
    </location>
</feature>
<evidence type="ECO:0000313" key="1">
    <source>
        <dbReference type="EMBL" id="GMT12173.1"/>
    </source>
</evidence>
<gene>
    <name evidence="1" type="ORF">PFISCL1PPCAC_3470</name>
</gene>
<sequence length="70" mass="8423">GKIDNINFECNVKIDEQILLQLFRIVCVSTQDRRIRLTAKAEHFRSLIIKLESDIRFDKESEGWWRDRES</sequence>
<dbReference type="Proteomes" id="UP001432322">
    <property type="component" value="Unassembled WGS sequence"/>
</dbReference>